<organism evidence="1 2">
    <name type="scientific">Parascaris univalens</name>
    <name type="common">Nematode worm</name>
    <dbReference type="NCBI Taxonomy" id="6257"/>
    <lineage>
        <taxon>Eukaryota</taxon>
        <taxon>Metazoa</taxon>
        <taxon>Ecdysozoa</taxon>
        <taxon>Nematoda</taxon>
        <taxon>Chromadorea</taxon>
        <taxon>Rhabditida</taxon>
        <taxon>Spirurina</taxon>
        <taxon>Ascaridomorpha</taxon>
        <taxon>Ascaridoidea</taxon>
        <taxon>Ascarididae</taxon>
        <taxon>Parascaris</taxon>
    </lineage>
</organism>
<dbReference type="AlphaFoldDB" id="A0A915BVE8"/>
<sequence length="91" mass="10476">MSCYFFDHSYREWRVPTLLRHGAFPFYLHRNQFTGTNMNSNPLAIKVAKGTIVEGRFRFEAMSIGKHSTVFLVETSLTIIRCTRSSISGEI</sequence>
<reference evidence="2" key="1">
    <citation type="submission" date="2022-11" db="UniProtKB">
        <authorList>
            <consortium name="WormBaseParasite"/>
        </authorList>
    </citation>
    <scope>IDENTIFICATION</scope>
</reference>
<accession>A0A915BVE8</accession>
<proteinExistence type="predicted"/>
<evidence type="ECO:0000313" key="1">
    <source>
        <dbReference type="Proteomes" id="UP000887569"/>
    </source>
</evidence>
<name>A0A915BVE8_PARUN</name>
<evidence type="ECO:0000313" key="2">
    <source>
        <dbReference type="WBParaSite" id="PgR062_g065_t07"/>
    </source>
</evidence>
<dbReference type="Proteomes" id="UP000887569">
    <property type="component" value="Unplaced"/>
</dbReference>
<protein>
    <submittedName>
        <fullName evidence="2">Tudor domain-containing protein</fullName>
    </submittedName>
</protein>
<dbReference type="WBParaSite" id="PgR062_g065_t07">
    <property type="protein sequence ID" value="PgR062_g065_t07"/>
    <property type="gene ID" value="PgR062_g065"/>
</dbReference>
<keyword evidence="1" id="KW-1185">Reference proteome</keyword>